<gene>
    <name evidence="3" type="ORF">QBC47DRAFT_373165</name>
</gene>
<evidence type="ECO:0000259" key="1">
    <source>
        <dbReference type="Pfam" id="PF01408"/>
    </source>
</evidence>
<dbReference type="Pfam" id="PF01408">
    <property type="entry name" value="GFO_IDH_MocA"/>
    <property type="match status" value="1"/>
</dbReference>
<dbReference type="SUPFAM" id="SSF51735">
    <property type="entry name" value="NAD(P)-binding Rossmann-fold domains"/>
    <property type="match status" value="1"/>
</dbReference>
<dbReference type="Pfam" id="PF02894">
    <property type="entry name" value="GFO_IDH_MocA_C"/>
    <property type="match status" value="1"/>
</dbReference>
<dbReference type="SUPFAM" id="SSF55347">
    <property type="entry name" value="Glyceraldehyde-3-phosphate dehydrogenase-like, C-terminal domain"/>
    <property type="match status" value="1"/>
</dbReference>
<accession>A0AAJ0FG78</accession>
<comment type="caution">
    <text evidence="3">The sequence shown here is derived from an EMBL/GenBank/DDBJ whole genome shotgun (WGS) entry which is preliminary data.</text>
</comment>
<dbReference type="Proteomes" id="UP001239445">
    <property type="component" value="Unassembled WGS sequence"/>
</dbReference>
<dbReference type="GO" id="GO:0006740">
    <property type="term" value="P:NADPH regeneration"/>
    <property type="evidence" value="ECO:0007669"/>
    <property type="project" value="TreeGrafter"/>
</dbReference>
<evidence type="ECO:0000313" key="4">
    <source>
        <dbReference type="Proteomes" id="UP001239445"/>
    </source>
</evidence>
<evidence type="ECO:0000313" key="3">
    <source>
        <dbReference type="EMBL" id="KAK1759840.1"/>
    </source>
</evidence>
<dbReference type="Gene3D" id="3.40.50.720">
    <property type="entry name" value="NAD(P)-binding Rossmann-like Domain"/>
    <property type="match status" value="1"/>
</dbReference>
<keyword evidence="4" id="KW-1185">Reference proteome</keyword>
<dbReference type="InterPro" id="IPR036291">
    <property type="entry name" value="NAD(P)-bd_dom_sf"/>
</dbReference>
<dbReference type="InterPro" id="IPR004104">
    <property type="entry name" value="Gfo/Idh/MocA-like_OxRdtase_C"/>
</dbReference>
<dbReference type="GO" id="GO:0016491">
    <property type="term" value="F:oxidoreductase activity"/>
    <property type="evidence" value="ECO:0007669"/>
    <property type="project" value="TreeGrafter"/>
</dbReference>
<organism evidence="3 4">
    <name type="scientific">Echria macrotheca</name>
    <dbReference type="NCBI Taxonomy" id="438768"/>
    <lineage>
        <taxon>Eukaryota</taxon>
        <taxon>Fungi</taxon>
        <taxon>Dikarya</taxon>
        <taxon>Ascomycota</taxon>
        <taxon>Pezizomycotina</taxon>
        <taxon>Sordariomycetes</taxon>
        <taxon>Sordariomycetidae</taxon>
        <taxon>Sordariales</taxon>
        <taxon>Schizotheciaceae</taxon>
        <taxon>Echria</taxon>
    </lineage>
</organism>
<dbReference type="AlphaFoldDB" id="A0AAJ0FG78"/>
<dbReference type="Gene3D" id="3.30.360.10">
    <property type="entry name" value="Dihydrodipicolinate Reductase, domain 2"/>
    <property type="match status" value="1"/>
</dbReference>
<dbReference type="GO" id="GO:0000166">
    <property type="term" value="F:nucleotide binding"/>
    <property type="evidence" value="ECO:0007669"/>
    <property type="project" value="InterPro"/>
</dbReference>
<feature type="domain" description="Gfo/Idh/MocA-like oxidoreductase N-terminal" evidence="1">
    <location>
        <begin position="3"/>
        <end position="119"/>
    </location>
</feature>
<name>A0AAJ0FG78_9PEZI</name>
<dbReference type="GO" id="GO:0005737">
    <property type="term" value="C:cytoplasm"/>
    <property type="evidence" value="ECO:0007669"/>
    <property type="project" value="TreeGrafter"/>
</dbReference>
<feature type="domain" description="Gfo/Idh/MocA-like oxidoreductase C-terminal" evidence="2">
    <location>
        <begin position="158"/>
        <end position="348"/>
    </location>
</feature>
<dbReference type="PANTHER" id="PTHR42840">
    <property type="entry name" value="NAD(P)-BINDING ROSSMANN-FOLD SUPERFAMILY PROTEIN-RELATED"/>
    <property type="match status" value="1"/>
</dbReference>
<sequence>MVGIALLGAGIFALEQHLPAIEAAPSSFELKAVYSRSQKSAESLASSSSSSVDVYFDTPAVEGKSLDDLLKREDIEAVVVVLPIPAQPGVIRRAVEAGKHVLSEKPVAKDVEAARGLVSWYEGEKRGELWAVAENWRYLESLEVAAAKVWELVTKREGRVTSFRLERFGFVAEGDKYFNTEWRKVPEYQGGFVLDGGIHFIAGLRMLLAAGGEEISSVACFSSLLEERLVPVDTVHAVATTQTGRNGTIAISFGTEFKRGTQIEILTTAGSVVWTPVSVTTVVKNEKGEMVEEVKEFKAGSTGVDREVVAFGEAIRRGSLEARQTPAEALKDLEIVQGLLESGEAKGAVKNVGP</sequence>
<proteinExistence type="predicted"/>
<evidence type="ECO:0000259" key="2">
    <source>
        <dbReference type="Pfam" id="PF02894"/>
    </source>
</evidence>
<protein>
    <submittedName>
        <fullName evidence="3">Uncharacterized protein</fullName>
    </submittedName>
</protein>
<dbReference type="EMBL" id="MU839828">
    <property type="protein sequence ID" value="KAK1759840.1"/>
    <property type="molecule type" value="Genomic_DNA"/>
</dbReference>
<dbReference type="PANTHER" id="PTHR42840:SF5">
    <property type="entry name" value="NAD(P)-BINDING ROSSMANN-FOLD SUPERFAMILY PROTEIN"/>
    <property type="match status" value="1"/>
</dbReference>
<reference evidence="3" key="1">
    <citation type="submission" date="2023-06" db="EMBL/GenBank/DDBJ databases">
        <title>Genome-scale phylogeny and comparative genomics of the fungal order Sordariales.</title>
        <authorList>
            <consortium name="Lawrence Berkeley National Laboratory"/>
            <person name="Hensen N."/>
            <person name="Bonometti L."/>
            <person name="Westerberg I."/>
            <person name="Brannstrom I.O."/>
            <person name="Guillou S."/>
            <person name="Cros-Aarteil S."/>
            <person name="Calhoun S."/>
            <person name="Haridas S."/>
            <person name="Kuo A."/>
            <person name="Mondo S."/>
            <person name="Pangilinan J."/>
            <person name="Riley R."/>
            <person name="Labutti K."/>
            <person name="Andreopoulos B."/>
            <person name="Lipzen A."/>
            <person name="Chen C."/>
            <person name="Yanf M."/>
            <person name="Daum C."/>
            <person name="Ng V."/>
            <person name="Clum A."/>
            <person name="Steindorff A."/>
            <person name="Ohm R."/>
            <person name="Martin F."/>
            <person name="Silar P."/>
            <person name="Natvig D."/>
            <person name="Lalanne C."/>
            <person name="Gautier V."/>
            <person name="Ament-Velasquez S.L."/>
            <person name="Kruys A."/>
            <person name="Hutchinson M.I."/>
            <person name="Powell A.J."/>
            <person name="Barry K."/>
            <person name="Miller A.N."/>
            <person name="Grigoriev I.V."/>
            <person name="Debuchy R."/>
            <person name="Gladieux P."/>
            <person name="Thoren M.H."/>
            <person name="Johannesson H."/>
        </authorList>
    </citation>
    <scope>NUCLEOTIDE SEQUENCE</scope>
    <source>
        <strain evidence="3">PSN4</strain>
    </source>
</reference>
<dbReference type="InterPro" id="IPR000683">
    <property type="entry name" value="Gfo/Idh/MocA-like_OxRdtase_N"/>
</dbReference>